<dbReference type="STRING" id="1798377.A2872_04335"/>
<accession>A0A1F5Z127</accession>
<reference evidence="1 2" key="1">
    <citation type="journal article" date="2016" name="Nat. Commun.">
        <title>Thousands of microbial genomes shed light on interconnected biogeochemical processes in an aquifer system.</title>
        <authorList>
            <person name="Anantharaman K."/>
            <person name="Brown C.T."/>
            <person name="Hug L.A."/>
            <person name="Sharon I."/>
            <person name="Castelle C.J."/>
            <person name="Probst A.J."/>
            <person name="Thomas B.C."/>
            <person name="Singh A."/>
            <person name="Wilkins M.J."/>
            <person name="Karaoz U."/>
            <person name="Brodie E.L."/>
            <person name="Williams K.H."/>
            <person name="Hubbard S.S."/>
            <person name="Banfield J.F."/>
        </authorList>
    </citation>
    <scope>NUCLEOTIDE SEQUENCE [LARGE SCALE GENOMIC DNA]</scope>
</reference>
<sequence>MRTFVSGIQSGGKRCPQIARLVWCLKLNSMGRDKVFCNPRRFKSGDGIVFFNGANAAAARRFLTQGLAEPYNA</sequence>
<dbReference type="Proteomes" id="UP000178681">
    <property type="component" value="Unassembled WGS sequence"/>
</dbReference>
<gene>
    <name evidence="1" type="ORF">A2872_04335</name>
</gene>
<dbReference type="EMBL" id="MFJG01000025">
    <property type="protein sequence ID" value="OGG06169.1"/>
    <property type="molecule type" value="Genomic_DNA"/>
</dbReference>
<protein>
    <submittedName>
        <fullName evidence="1">Uncharacterized protein</fullName>
    </submittedName>
</protein>
<evidence type="ECO:0000313" key="2">
    <source>
        <dbReference type="Proteomes" id="UP000178681"/>
    </source>
</evidence>
<proteinExistence type="predicted"/>
<organism evidence="1 2">
    <name type="scientific">Candidatus Gottesmanbacteria bacterium RIFCSPHIGHO2_01_FULL_42_12</name>
    <dbReference type="NCBI Taxonomy" id="1798377"/>
    <lineage>
        <taxon>Bacteria</taxon>
        <taxon>Candidatus Gottesmaniibacteriota</taxon>
    </lineage>
</organism>
<name>A0A1F5Z127_9BACT</name>
<evidence type="ECO:0000313" key="1">
    <source>
        <dbReference type="EMBL" id="OGG06169.1"/>
    </source>
</evidence>
<comment type="caution">
    <text evidence="1">The sequence shown here is derived from an EMBL/GenBank/DDBJ whole genome shotgun (WGS) entry which is preliminary data.</text>
</comment>
<dbReference type="AlphaFoldDB" id="A0A1F5Z127"/>